<comment type="caution">
    <text evidence="2">The sequence shown here is derived from an EMBL/GenBank/DDBJ whole genome shotgun (WGS) entry which is preliminary data.</text>
</comment>
<name>A0ABU6Y8E4_9FABA</name>
<gene>
    <name evidence="2" type="ORF">PIB30_021097</name>
</gene>
<evidence type="ECO:0000313" key="3">
    <source>
        <dbReference type="Proteomes" id="UP001341840"/>
    </source>
</evidence>
<accession>A0ABU6Y8E4</accession>
<feature type="region of interest" description="Disordered" evidence="1">
    <location>
        <begin position="135"/>
        <end position="162"/>
    </location>
</feature>
<feature type="region of interest" description="Disordered" evidence="1">
    <location>
        <begin position="179"/>
        <end position="201"/>
    </location>
</feature>
<reference evidence="2 3" key="1">
    <citation type="journal article" date="2023" name="Plants (Basel)">
        <title>Bridging the Gap: Combining Genomics and Transcriptomics Approaches to Understand Stylosanthes scabra, an Orphan Legume from the Brazilian Caatinga.</title>
        <authorList>
            <person name="Ferreira-Neto J.R.C."/>
            <person name="da Silva M.D."/>
            <person name="Binneck E."/>
            <person name="de Melo N.F."/>
            <person name="da Silva R.H."/>
            <person name="de Melo A.L.T.M."/>
            <person name="Pandolfi V."/>
            <person name="Bustamante F.O."/>
            <person name="Brasileiro-Vidal A.C."/>
            <person name="Benko-Iseppon A.M."/>
        </authorList>
    </citation>
    <scope>NUCLEOTIDE SEQUENCE [LARGE SCALE GENOMIC DNA]</scope>
    <source>
        <tissue evidence="2">Leaves</tissue>
    </source>
</reference>
<dbReference type="Proteomes" id="UP001341840">
    <property type="component" value="Unassembled WGS sequence"/>
</dbReference>
<keyword evidence="3" id="KW-1185">Reference proteome</keyword>
<organism evidence="2 3">
    <name type="scientific">Stylosanthes scabra</name>
    <dbReference type="NCBI Taxonomy" id="79078"/>
    <lineage>
        <taxon>Eukaryota</taxon>
        <taxon>Viridiplantae</taxon>
        <taxon>Streptophyta</taxon>
        <taxon>Embryophyta</taxon>
        <taxon>Tracheophyta</taxon>
        <taxon>Spermatophyta</taxon>
        <taxon>Magnoliopsida</taxon>
        <taxon>eudicotyledons</taxon>
        <taxon>Gunneridae</taxon>
        <taxon>Pentapetalae</taxon>
        <taxon>rosids</taxon>
        <taxon>fabids</taxon>
        <taxon>Fabales</taxon>
        <taxon>Fabaceae</taxon>
        <taxon>Papilionoideae</taxon>
        <taxon>50 kb inversion clade</taxon>
        <taxon>dalbergioids sensu lato</taxon>
        <taxon>Dalbergieae</taxon>
        <taxon>Pterocarpus clade</taxon>
        <taxon>Stylosanthes</taxon>
    </lineage>
</organism>
<evidence type="ECO:0000313" key="2">
    <source>
        <dbReference type="EMBL" id="MED6205811.1"/>
    </source>
</evidence>
<proteinExistence type="predicted"/>
<dbReference type="EMBL" id="JASCZI010241724">
    <property type="protein sequence ID" value="MED6205811.1"/>
    <property type="molecule type" value="Genomic_DNA"/>
</dbReference>
<sequence length="201" mass="22288">MARSSLSAMVDSDGVYMSSDRISFEDDGGDASVEAALSKTGWVIGYWGTDNWSSFRPPQQFSSRLGRIDQQRGVYVRRFKSLLGSSGSLQEIHLLLSDFLGFNPTEFPSNFALVIPFEAFKRDLDEHFSVGFSRRKATLPPTPAPTPLSSHRAPRHRSVDTVDTVRCNQSTLRRLLSPLKRQLRGATTSSPCGGRRHPLAS</sequence>
<protein>
    <submittedName>
        <fullName evidence="2">Uncharacterized protein</fullName>
    </submittedName>
</protein>
<evidence type="ECO:0000256" key="1">
    <source>
        <dbReference type="SAM" id="MobiDB-lite"/>
    </source>
</evidence>